<comment type="catalytic activity">
    <reaction evidence="7">
        <text>an S-substituted L-cysteine + H2O = a thiol + pyruvate + NH4(+)</text>
        <dbReference type="Rhea" id="RHEA:18121"/>
        <dbReference type="ChEBI" id="CHEBI:15361"/>
        <dbReference type="ChEBI" id="CHEBI:15377"/>
        <dbReference type="ChEBI" id="CHEBI:28938"/>
        <dbReference type="ChEBI" id="CHEBI:29256"/>
        <dbReference type="ChEBI" id="CHEBI:58717"/>
        <dbReference type="EC" id="4.4.1.13"/>
    </reaction>
</comment>
<comment type="similarity">
    <text evidence="2 8">Belongs to the trans-sulfuration enzymes family.</text>
</comment>
<gene>
    <name evidence="9" type="primary">metC</name>
    <name evidence="9" type="ORF">P3W85_05470</name>
</gene>
<dbReference type="CDD" id="cd00614">
    <property type="entry name" value="CGS_like"/>
    <property type="match status" value="1"/>
</dbReference>
<evidence type="ECO:0000256" key="1">
    <source>
        <dbReference type="ARBA" id="ARBA00001933"/>
    </source>
</evidence>
<accession>A0ABT6AJ04</accession>
<dbReference type="PIRSF" id="PIRSF001434">
    <property type="entry name" value="CGS"/>
    <property type="match status" value="1"/>
</dbReference>
<dbReference type="EC" id="4.4.1.13" evidence="9"/>
<sequence>MKESTKLVSAGRHPERFGGVVNTPIFRASTILAGSMAEWEEMKRARAAEEPGATTYGRYGTPTTHALEEAIAALEGGYRSLVFPSGLAAISTALTALLSAGDHILVTDSAYSPTRAFLERVMTRFGVEVETYDPVGGKSIQESLRPNTRVVYVESPGSETFDIQDIPAISAAAHKHGAYVVMDNTWGTPLYYKPFAHGVDVSIQAATKYIVGHSDAMLGVVTCNRDTWAQVKQTTQDMGQTAGPDDIYLALRGLRTLEVRLQRHWESGLRVAQWLERQPQVEAVLHPALPSHPGHALWERDFTGACGLFSVVLRASSKASLEAFVDALEHFGVGVSWGGYESLVIPFTPGKGCTGARWPYQGQAVRLHVGLEDPQDLIDDLQRGLLALSARESRAQNKEACADQTCST</sequence>
<dbReference type="PANTHER" id="PTHR43500">
    <property type="entry name" value="CYSTATHIONINE BETA-LYASE-RELATED"/>
    <property type="match status" value="1"/>
</dbReference>
<evidence type="ECO:0000256" key="7">
    <source>
        <dbReference type="ARBA" id="ARBA00047625"/>
    </source>
</evidence>
<dbReference type="PROSITE" id="PS00868">
    <property type="entry name" value="CYS_MET_METAB_PP"/>
    <property type="match status" value="1"/>
</dbReference>
<comment type="catalytic activity">
    <reaction evidence="6">
        <text>L,L-cystathionine + H2O = L-homocysteine + pyruvate + NH4(+)</text>
        <dbReference type="Rhea" id="RHEA:13965"/>
        <dbReference type="ChEBI" id="CHEBI:15361"/>
        <dbReference type="ChEBI" id="CHEBI:15377"/>
        <dbReference type="ChEBI" id="CHEBI:28938"/>
        <dbReference type="ChEBI" id="CHEBI:58161"/>
        <dbReference type="ChEBI" id="CHEBI:58199"/>
    </reaction>
</comment>
<dbReference type="SUPFAM" id="SSF53383">
    <property type="entry name" value="PLP-dependent transferases"/>
    <property type="match status" value="1"/>
</dbReference>
<dbReference type="PANTHER" id="PTHR43500:SF1">
    <property type="entry name" value="CYSTATHIONINE BETA-LYASE-RELATED"/>
    <property type="match status" value="1"/>
</dbReference>
<dbReference type="InterPro" id="IPR015421">
    <property type="entry name" value="PyrdxlP-dep_Trfase_major"/>
</dbReference>
<comment type="pathway">
    <text evidence="5">Amino-acid biosynthesis; L-methionine biosynthesis via de novo pathway; L-homocysteine from L-cystathionine: step 1/1.</text>
</comment>
<dbReference type="Gene3D" id="3.90.1150.10">
    <property type="entry name" value="Aspartate Aminotransferase, domain 1"/>
    <property type="match status" value="1"/>
</dbReference>
<evidence type="ECO:0000313" key="9">
    <source>
        <dbReference type="EMBL" id="MDF3832393.1"/>
    </source>
</evidence>
<keyword evidence="4 9" id="KW-0456">Lyase</keyword>
<evidence type="ECO:0000256" key="3">
    <source>
        <dbReference type="ARBA" id="ARBA00022898"/>
    </source>
</evidence>
<dbReference type="Gene3D" id="3.40.640.10">
    <property type="entry name" value="Type I PLP-dependent aspartate aminotransferase-like (Major domain)"/>
    <property type="match status" value="1"/>
</dbReference>
<dbReference type="InterPro" id="IPR015422">
    <property type="entry name" value="PyrdxlP-dep_Trfase_small"/>
</dbReference>
<reference evidence="9 10" key="1">
    <citation type="submission" date="2023-03" db="EMBL/GenBank/DDBJ databases">
        <title>Draft assemblies of triclosan tolerant bacteria isolated from returned activated sludge.</title>
        <authorList>
            <person name="Van Hamelsveld S."/>
        </authorList>
    </citation>
    <scope>NUCLEOTIDE SEQUENCE [LARGE SCALE GENOMIC DNA]</scope>
    <source>
        <strain evidence="9 10">GW210010_S58</strain>
    </source>
</reference>
<proteinExistence type="inferred from homology"/>
<evidence type="ECO:0000313" key="10">
    <source>
        <dbReference type="Proteomes" id="UP001216674"/>
    </source>
</evidence>
<name>A0ABT6AJ04_9BURK</name>
<dbReference type="RefSeq" id="WP_276264027.1">
    <property type="nucleotide sequence ID" value="NZ_JARJLM010000092.1"/>
</dbReference>
<comment type="cofactor">
    <cofactor evidence="1 8">
        <name>pyridoxal 5'-phosphate</name>
        <dbReference type="ChEBI" id="CHEBI:597326"/>
    </cofactor>
</comment>
<comment type="caution">
    <text evidence="9">The sequence shown here is derived from an EMBL/GenBank/DDBJ whole genome shotgun (WGS) entry which is preliminary data.</text>
</comment>
<dbReference type="InterPro" id="IPR000277">
    <property type="entry name" value="Cys/Met-Metab_PyrdxlP-dep_enz"/>
</dbReference>
<protein>
    <submittedName>
        <fullName evidence="9">Cystathionine beta-lyase</fullName>
        <ecNumber evidence="9">4.4.1.13</ecNumber>
    </submittedName>
</protein>
<keyword evidence="3 8" id="KW-0663">Pyridoxal phosphate</keyword>
<dbReference type="Proteomes" id="UP001216674">
    <property type="component" value="Unassembled WGS sequence"/>
</dbReference>
<dbReference type="GO" id="GO:0047804">
    <property type="term" value="F:cysteine-S-conjugate beta-lyase activity"/>
    <property type="evidence" value="ECO:0007669"/>
    <property type="project" value="UniProtKB-EC"/>
</dbReference>
<keyword evidence="10" id="KW-1185">Reference proteome</keyword>
<dbReference type="EMBL" id="JARJLM010000092">
    <property type="protein sequence ID" value="MDF3832393.1"/>
    <property type="molecule type" value="Genomic_DNA"/>
</dbReference>
<dbReference type="InterPro" id="IPR006233">
    <property type="entry name" value="Cys_b_lyase_bac"/>
</dbReference>
<evidence type="ECO:0000256" key="4">
    <source>
        <dbReference type="ARBA" id="ARBA00023239"/>
    </source>
</evidence>
<dbReference type="InterPro" id="IPR054542">
    <property type="entry name" value="Cys_met_metab_PP"/>
</dbReference>
<dbReference type="InterPro" id="IPR015424">
    <property type="entry name" value="PyrdxlP-dep_Trfase"/>
</dbReference>
<evidence type="ECO:0000256" key="5">
    <source>
        <dbReference type="ARBA" id="ARBA00046315"/>
    </source>
</evidence>
<evidence type="ECO:0000256" key="2">
    <source>
        <dbReference type="ARBA" id="ARBA00009077"/>
    </source>
</evidence>
<evidence type="ECO:0000256" key="6">
    <source>
        <dbReference type="ARBA" id="ARBA00047517"/>
    </source>
</evidence>
<dbReference type="NCBIfam" id="TIGR01324">
    <property type="entry name" value="cysta_beta_ly_B"/>
    <property type="match status" value="1"/>
</dbReference>
<organism evidence="9 10">
    <name type="scientific">Cupriavidus basilensis</name>
    <dbReference type="NCBI Taxonomy" id="68895"/>
    <lineage>
        <taxon>Bacteria</taxon>
        <taxon>Pseudomonadati</taxon>
        <taxon>Pseudomonadota</taxon>
        <taxon>Betaproteobacteria</taxon>
        <taxon>Burkholderiales</taxon>
        <taxon>Burkholderiaceae</taxon>
        <taxon>Cupriavidus</taxon>
    </lineage>
</organism>
<dbReference type="Pfam" id="PF01053">
    <property type="entry name" value="Cys_Met_Meta_PP"/>
    <property type="match status" value="1"/>
</dbReference>
<evidence type="ECO:0000256" key="8">
    <source>
        <dbReference type="RuleBase" id="RU362118"/>
    </source>
</evidence>